<keyword evidence="2" id="KW-1185">Reference proteome</keyword>
<protein>
    <submittedName>
        <fullName evidence="1">YppF family protein</fullName>
    </submittedName>
</protein>
<name>A0A7S7L7C1_9BACI</name>
<reference evidence="1 2" key="1">
    <citation type="journal article" date="2017" name="Genome Announc.">
        <title>Draft Genome Sequences of Four Alkaliphilic Bacteria Belonging to the Anaerobacillus Genus.</title>
        <authorList>
            <person name="Bassil N.M."/>
            <person name="Lloyd J.R."/>
        </authorList>
    </citation>
    <scope>NUCLEOTIDE SEQUENCE [LARGE SCALE GENOMIC DNA]</scope>
    <source>
        <strain evidence="1 2">NB2006</strain>
    </source>
</reference>
<reference evidence="1 2" key="2">
    <citation type="journal article" date="2019" name="Int. J. Syst. Evol. Microbiol.">
        <title>Anaerobacillus isosaccharinicus sp. nov., an alkaliphilic bacterium which degrades isosaccharinic acid.</title>
        <authorList>
            <person name="Bassil N.M."/>
            <person name="Lloyd J.R."/>
        </authorList>
    </citation>
    <scope>NUCLEOTIDE SEQUENCE [LARGE SCALE GENOMIC DNA]</scope>
    <source>
        <strain evidence="1 2">NB2006</strain>
    </source>
</reference>
<organism evidence="1 2">
    <name type="scientific">Anaerobacillus isosaccharinicus</name>
    <dbReference type="NCBI Taxonomy" id="1532552"/>
    <lineage>
        <taxon>Bacteria</taxon>
        <taxon>Bacillati</taxon>
        <taxon>Bacillota</taxon>
        <taxon>Bacilli</taxon>
        <taxon>Bacillales</taxon>
        <taxon>Bacillaceae</taxon>
        <taxon>Anaerobacillus</taxon>
    </lineage>
</organism>
<dbReference type="AlphaFoldDB" id="A0A7S7L7C1"/>
<accession>A0A7S7L7C1</accession>
<evidence type="ECO:0000313" key="2">
    <source>
        <dbReference type="Proteomes" id="UP000180175"/>
    </source>
</evidence>
<dbReference type="RefSeq" id="WP_182080726.1">
    <property type="nucleotide sequence ID" value="NZ_CP063356.2"/>
</dbReference>
<evidence type="ECO:0000313" key="1">
    <source>
        <dbReference type="EMBL" id="QOY35725.1"/>
    </source>
</evidence>
<dbReference type="EMBL" id="CP063356">
    <property type="protein sequence ID" value="QOY35725.1"/>
    <property type="molecule type" value="Genomic_DNA"/>
</dbReference>
<sequence length="70" mass="8217">MIVKMLIERYISAKKVKPVNVNQLLDFATYCYLNNHLTIGQYKSLSRELMLRGATKPDFYFEEETPELIS</sequence>
<dbReference type="Proteomes" id="UP000180175">
    <property type="component" value="Chromosome"/>
</dbReference>
<gene>
    <name evidence="1" type="primary">yppF</name>
    <name evidence="1" type="ORF">AWH56_024185</name>
</gene>
<proteinExistence type="predicted"/>
<dbReference type="InterPro" id="IPR025553">
    <property type="entry name" value="YppF"/>
</dbReference>
<dbReference type="Pfam" id="PF14178">
    <property type="entry name" value="YppF"/>
    <property type="match status" value="1"/>
</dbReference>
<dbReference type="KEGG" id="aia:AWH56_024185"/>